<dbReference type="EMBL" id="CP155573">
    <property type="protein sequence ID" value="XFO67830.1"/>
    <property type="molecule type" value="Genomic_DNA"/>
</dbReference>
<dbReference type="Gene3D" id="1.10.3480.10">
    <property type="entry name" value="TorD-like"/>
    <property type="match status" value="1"/>
</dbReference>
<dbReference type="Proteomes" id="UP000216752">
    <property type="component" value="Chromosome"/>
</dbReference>
<name>A0ABZ3IQI4_9FIRM</name>
<dbReference type="PANTHER" id="PTHR34227:SF1">
    <property type="entry name" value="DIMETHYL SULFOXIDE REDUCTASE CHAPERONE-RELATED"/>
    <property type="match status" value="1"/>
</dbReference>
<reference evidence="2" key="1">
    <citation type="submission" date="2024-05" db="EMBL/GenBank/DDBJ databases">
        <title>Isolation and characterization of Sporomusa carbonis sp. nov., a carboxydotrophic hydrogenogen in the genus of Sporomusa isolated from a charcoal burning pile.</title>
        <authorList>
            <person name="Boeer T."/>
            <person name="Rosenbaum F."/>
            <person name="Eysell L."/>
            <person name="Mueller V."/>
            <person name="Daniel R."/>
            <person name="Poehlein A."/>
        </authorList>
    </citation>
    <scope>NUCLEOTIDE SEQUENCE [LARGE SCALE GENOMIC DNA]</scope>
    <source>
        <strain evidence="2">DSM 10669</strain>
    </source>
</reference>
<dbReference type="SUPFAM" id="SSF89155">
    <property type="entry name" value="TorD-like"/>
    <property type="match status" value="1"/>
</dbReference>
<dbReference type="Pfam" id="PF02613">
    <property type="entry name" value="Nitrate_red_del"/>
    <property type="match status" value="1"/>
</dbReference>
<gene>
    <name evidence="2" type="primary">torD_3</name>
    <name evidence="2" type="ORF">SPSIL_040490</name>
</gene>
<proteinExistence type="predicted"/>
<dbReference type="PANTHER" id="PTHR34227">
    <property type="entry name" value="CHAPERONE PROTEIN YCDY"/>
    <property type="match status" value="1"/>
</dbReference>
<dbReference type="InterPro" id="IPR050289">
    <property type="entry name" value="TorD/DmsD_chaperones"/>
</dbReference>
<dbReference type="InterPro" id="IPR036411">
    <property type="entry name" value="TorD-like_sf"/>
</dbReference>
<evidence type="ECO:0000256" key="1">
    <source>
        <dbReference type="ARBA" id="ARBA00023186"/>
    </source>
</evidence>
<accession>A0ABZ3IQI4</accession>
<evidence type="ECO:0000313" key="3">
    <source>
        <dbReference type="Proteomes" id="UP000216752"/>
    </source>
</evidence>
<keyword evidence="1" id="KW-0143">Chaperone</keyword>
<keyword evidence="3" id="KW-1185">Reference proteome</keyword>
<organism evidence="2 3">
    <name type="scientific">Sporomusa silvacetica DSM 10669</name>
    <dbReference type="NCBI Taxonomy" id="1123289"/>
    <lineage>
        <taxon>Bacteria</taxon>
        <taxon>Bacillati</taxon>
        <taxon>Bacillota</taxon>
        <taxon>Negativicutes</taxon>
        <taxon>Selenomonadales</taxon>
        <taxon>Sporomusaceae</taxon>
        <taxon>Sporomusa</taxon>
    </lineage>
</organism>
<protein>
    <submittedName>
        <fullName evidence="2">Chaperone protein TorD</fullName>
    </submittedName>
</protein>
<dbReference type="InterPro" id="IPR020945">
    <property type="entry name" value="DMSO/NO3_reduct_chaperone"/>
</dbReference>
<evidence type="ECO:0000313" key="2">
    <source>
        <dbReference type="EMBL" id="XFO67830.1"/>
    </source>
</evidence>
<sequence length="230" mass="26388">MEKISEYSAIIANRENLYQFLERLYKIEVDQTLLNQMEGMVFPAECGEDELDAGYQMLEEYLRHPGNDPLTDLAVDYARVFLGAGIVGNEAAYPYESVYTSPKRLIMQEARDQVMAAFRAKGLTKVETQDVPEDHIALELEFMAYLCRETQQAIDGDDWAAVSVYIEEQMDFLTKHLLNWVPAFCADIEKYAGTDFYKAVAKVTTGYLRLERNILEDMIAETYIEAKHKC</sequence>
<dbReference type="RefSeq" id="WP_094605681.1">
    <property type="nucleotide sequence ID" value="NZ_CP155573.1"/>
</dbReference>